<evidence type="ECO:0000256" key="1">
    <source>
        <dbReference type="ARBA" id="ARBA00022574"/>
    </source>
</evidence>
<dbReference type="PROSITE" id="PS50294">
    <property type="entry name" value="WD_REPEATS_REGION"/>
    <property type="match status" value="2"/>
</dbReference>
<dbReference type="GeneID" id="36343432"/>
<dbReference type="SMART" id="SM00320">
    <property type="entry name" value="WD40"/>
    <property type="match status" value="6"/>
</dbReference>
<keyword evidence="2" id="KW-0677">Repeat</keyword>
<dbReference type="Gene3D" id="2.130.10.10">
    <property type="entry name" value="YVTN repeat-like/Quinoprotein amine dehydrogenase"/>
    <property type="match status" value="1"/>
</dbReference>
<feature type="repeat" description="WD" evidence="3">
    <location>
        <begin position="84"/>
        <end position="125"/>
    </location>
</feature>
<dbReference type="PROSITE" id="PS50082">
    <property type="entry name" value="WD_REPEATS_2"/>
    <property type="match status" value="2"/>
</dbReference>
<reference evidence="5 6" key="1">
    <citation type="journal article" date="2013" name="Nat. Genet.">
        <title>The genome of the hydatid tapeworm Echinococcus granulosus.</title>
        <authorList>
            <person name="Zheng H."/>
            <person name="Zhang W."/>
            <person name="Zhang L."/>
            <person name="Zhang Z."/>
            <person name="Li J."/>
            <person name="Lu G."/>
            <person name="Zhu Y."/>
            <person name="Wang Y."/>
            <person name="Huang Y."/>
            <person name="Liu J."/>
            <person name="Kang H."/>
            <person name="Chen J."/>
            <person name="Wang L."/>
            <person name="Chen A."/>
            <person name="Yu S."/>
            <person name="Gao Z."/>
            <person name="Jin L."/>
            <person name="Gu W."/>
            <person name="Wang Z."/>
            <person name="Zhao L."/>
            <person name="Shi B."/>
            <person name="Wen H."/>
            <person name="Lin R."/>
            <person name="Jones M.K."/>
            <person name="Brejova B."/>
            <person name="Vinar T."/>
            <person name="Zhao G."/>
            <person name="McManus D.P."/>
            <person name="Chen Z."/>
            <person name="Zhou Y."/>
            <person name="Wang S."/>
        </authorList>
    </citation>
    <scope>NUCLEOTIDE SEQUENCE [LARGE SCALE GENOMIC DNA]</scope>
</reference>
<evidence type="ECO:0000313" key="6">
    <source>
        <dbReference type="Proteomes" id="UP000019149"/>
    </source>
</evidence>
<evidence type="ECO:0000256" key="4">
    <source>
        <dbReference type="SAM" id="MobiDB-lite"/>
    </source>
</evidence>
<dbReference type="STRING" id="6210.W6U835"/>
<dbReference type="OMA" id="GPDEVMW"/>
<dbReference type="PANTHER" id="PTHR19857">
    <property type="entry name" value="MITOCHONDRIAL DIVISION PROTEIN 1-RELATED"/>
    <property type="match status" value="1"/>
</dbReference>
<feature type="repeat" description="WD" evidence="3">
    <location>
        <begin position="126"/>
        <end position="160"/>
    </location>
</feature>
<feature type="region of interest" description="Disordered" evidence="4">
    <location>
        <begin position="288"/>
        <end position="327"/>
    </location>
</feature>
<dbReference type="EMBL" id="APAU02000085">
    <property type="protein sequence ID" value="EUB57393.1"/>
    <property type="molecule type" value="Genomic_DNA"/>
</dbReference>
<dbReference type="InterPro" id="IPR051179">
    <property type="entry name" value="WD_repeat_multifunction"/>
</dbReference>
<dbReference type="AlphaFoldDB" id="W6U835"/>
<comment type="caution">
    <text evidence="5">The sequence shown here is derived from an EMBL/GenBank/DDBJ whole genome shotgun (WGS) entry which is preliminary data.</text>
</comment>
<feature type="compositionally biased region" description="Acidic residues" evidence="4">
    <location>
        <begin position="298"/>
        <end position="311"/>
    </location>
</feature>
<dbReference type="RefSeq" id="XP_024348589.1">
    <property type="nucleotide sequence ID" value="XM_024496966.1"/>
</dbReference>
<name>W6U835_ECHGR</name>
<dbReference type="SUPFAM" id="SSF50978">
    <property type="entry name" value="WD40 repeat-like"/>
    <property type="match status" value="1"/>
</dbReference>
<dbReference type="InterPro" id="IPR019775">
    <property type="entry name" value="WD40_repeat_CS"/>
</dbReference>
<keyword evidence="1 3" id="KW-0853">WD repeat</keyword>
<dbReference type="PROSITE" id="PS00678">
    <property type="entry name" value="WD_REPEATS_1"/>
    <property type="match status" value="1"/>
</dbReference>
<dbReference type="OrthoDB" id="10261640at2759"/>
<dbReference type="KEGG" id="egl:EGR_07717"/>
<protein>
    <submittedName>
        <fullName evidence="5">Angio-associated migratory cell protein</fullName>
    </submittedName>
</protein>
<dbReference type="InterPro" id="IPR036322">
    <property type="entry name" value="WD40_repeat_dom_sf"/>
</dbReference>
<evidence type="ECO:0000256" key="3">
    <source>
        <dbReference type="PROSITE-ProRule" id="PRU00221"/>
    </source>
</evidence>
<evidence type="ECO:0000256" key="2">
    <source>
        <dbReference type="ARBA" id="ARBA00022737"/>
    </source>
</evidence>
<dbReference type="Proteomes" id="UP000019149">
    <property type="component" value="Unassembled WGS sequence"/>
</dbReference>
<feature type="region of interest" description="Disordered" evidence="4">
    <location>
        <begin position="1"/>
        <end position="22"/>
    </location>
</feature>
<dbReference type="InterPro" id="IPR015943">
    <property type="entry name" value="WD40/YVTN_repeat-like_dom_sf"/>
</dbReference>
<dbReference type="CTD" id="36343432"/>
<sequence>MSPYNSPTHTPPDWDPGTADDEDYLVESEPFEIVEAPSDRGDSYSICFASDRIFFLSYCIESVSDGEGEMQETAPITDNSKLVLKKHKDSVFCVDVHPNGRILATGSQDHTAVVWDLTTASDLFTCTGHEDSVICVNFSPGNGQYLATGDMAGSVQIWRLGSSASSPFTSNGVAVTPHRSLSLSELIWLRWWQLPTSTAGKRHAPLVLFTGSEDGLVSASLVTTASGGDERPPKYLMGSGSAVVGAAVVPSTYATERPFLAVVGRDGDFRVWDLKSEMVLLHAIIQTPSSSSRRQQDDENGEDVEMEDEERNESTSGYLCMAAPQPNTPPTSNIVDIVAVAGYETIVFVPCRPPPSEEVENGPKKIPTNALTSVALEGAGTVEAMQFCTAHPFLAFGTVAGQVGVFDTSCMRMRQLWTYSDPTTGTDEGFGITALRWSRANPLTFFTATLAATVVGWSAAGGGTPLVVWRGHSEAVLDIALSVPMGEPPREEFIASASDDTTVRIYDMAEVANLPQ</sequence>
<dbReference type="PANTHER" id="PTHR19857:SF8">
    <property type="entry name" value="ANGIO-ASSOCIATED MIGRATORY CELL PROTEIN"/>
    <property type="match status" value="1"/>
</dbReference>
<keyword evidence="6" id="KW-1185">Reference proteome</keyword>
<accession>W6U835</accession>
<evidence type="ECO:0000313" key="5">
    <source>
        <dbReference type="EMBL" id="EUB57393.1"/>
    </source>
</evidence>
<organism evidence="5 6">
    <name type="scientific">Echinococcus granulosus</name>
    <name type="common">Hydatid tapeworm</name>
    <dbReference type="NCBI Taxonomy" id="6210"/>
    <lineage>
        <taxon>Eukaryota</taxon>
        <taxon>Metazoa</taxon>
        <taxon>Spiralia</taxon>
        <taxon>Lophotrochozoa</taxon>
        <taxon>Platyhelminthes</taxon>
        <taxon>Cestoda</taxon>
        <taxon>Eucestoda</taxon>
        <taxon>Cyclophyllidea</taxon>
        <taxon>Taeniidae</taxon>
        <taxon>Echinococcus</taxon>
        <taxon>Echinococcus granulosus group</taxon>
    </lineage>
</organism>
<dbReference type="InterPro" id="IPR001680">
    <property type="entry name" value="WD40_rpt"/>
</dbReference>
<gene>
    <name evidence="5" type="ORF">EGR_07717</name>
</gene>
<dbReference type="Pfam" id="PF00400">
    <property type="entry name" value="WD40"/>
    <property type="match status" value="3"/>
</dbReference>
<proteinExistence type="predicted"/>